<evidence type="ECO:0000256" key="2">
    <source>
        <dbReference type="SAM" id="MobiDB-lite"/>
    </source>
</evidence>
<proteinExistence type="predicted"/>
<protein>
    <recommendedName>
        <fullName evidence="4">BZIP domain-containing protein</fullName>
    </recommendedName>
</protein>
<reference evidence="3" key="1">
    <citation type="submission" date="2021-01" db="EMBL/GenBank/DDBJ databases">
        <authorList>
            <person name="Corre E."/>
            <person name="Pelletier E."/>
            <person name="Niang G."/>
            <person name="Scheremetjew M."/>
            <person name="Finn R."/>
            <person name="Kale V."/>
            <person name="Holt S."/>
            <person name="Cochrane G."/>
            <person name="Meng A."/>
            <person name="Brown T."/>
            <person name="Cohen L."/>
        </authorList>
    </citation>
    <scope>NUCLEOTIDE SEQUENCE</scope>
    <source>
        <strain evidence="3">SAG 11-49</strain>
    </source>
</reference>
<feature type="region of interest" description="Disordered" evidence="2">
    <location>
        <begin position="111"/>
        <end position="149"/>
    </location>
</feature>
<organism evidence="3">
    <name type="scientific">Chlamydomonas leiostraca</name>
    <dbReference type="NCBI Taxonomy" id="1034604"/>
    <lineage>
        <taxon>Eukaryota</taxon>
        <taxon>Viridiplantae</taxon>
        <taxon>Chlorophyta</taxon>
        <taxon>core chlorophytes</taxon>
        <taxon>Chlorophyceae</taxon>
        <taxon>CS clade</taxon>
        <taxon>Chlamydomonadales</taxon>
        <taxon>Chlamydomonadaceae</taxon>
        <taxon>Chlamydomonas</taxon>
    </lineage>
</organism>
<evidence type="ECO:0000313" key="3">
    <source>
        <dbReference type="EMBL" id="CAD8677841.1"/>
    </source>
</evidence>
<dbReference type="EMBL" id="HBFB01014521">
    <property type="protein sequence ID" value="CAD8677841.1"/>
    <property type="molecule type" value="Transcribed_RNA"/>
</dbReference>
<feature type="coiled-coil region" evidence="1">
    <location>
        <begin position="154"/>
        <end position="188"/>
    </location>
</feature>
<evidence type="ECO:0000256" key="1">
    <source>
        <dbReference type="SAM" id="Coils"/>
    </source>
</evidence>
<feature type="compositionally biased region" description="Polar residues" evidence="2">
    <location>
        <begin position="113"/>
        <end position="133"/>
    </location>
</feature>
<gene>
    <name evidence="3" type="ORF">CLEI1391_LOCUS8208</name>
</gene>
<sequence length="458" mass="49259">MQGTQFPGHLEMLGDIYGTQAMPDGNGLGHGPSGSMAGAPMMMGMDVLFNGPSGANLDLPFELSAWRMPSTSALPSNVKDAGEYADQGYTGPQPQASAFAMHNAGVPKISHSGGATSMQYAGQPIRQGSSSSDGLEGQGGDKKERRAMTQKRYREKQAGKLQQLEQIIQEKTAQLQALSVENAGLKTRERALEKLVACRDEQLVVLGQVRSMCKADAGGGGGGCFGPDCASAVQCDAEELVKFKNMTSEDLRQHWKGFITRASQLITSAPADSHDMLALVSETGRLMKAVIQLNCPAMYALQQVNIETGAVAQAPEGHWVRLTRTLGLSAAQLGDAVAMHQLYQALMEKVYEERRLIKESLSAAASSKAAEVSQAGVPSYLLPPTHCCMEEMECAEKLYLNLHKERSTRCLLCCFFFGRLLTPAQLARLAVTSYPHFPDPLAVTNELSKCSAEPALTR</sequence>
<evidence type="ECO:0008006" key="4">
    <source>
        <dbReference type="Google" id="ProtNLM"/>
    </source>
</evidence>
<dbReference type="AlphaFoldDB" id="A0A7S0RHF8"/>
<name>A0A7S0RHF8_9CHLO</name>
<accession>A0A7S0RHF8</accession>
<keyword evidence="1" id="KW-0175">Coiled coil</keyword>
<dbReference type="CDD" id="cd14688">
    <property type="entry name" value="bZIP_YAP"/>
    <property type="match status" value="1"/>
</dbReference>